<comment type="caution">
    <text evidence="3">The sequence shown here is derived from an EMBL/GenBank/DDBJ whole genome shotgun (WGS) entry which is preliminary data.</text>
</comment>
<dbReference type="GO" id="GO:0005576">
    <property type="term" value="C:extracellular region"/>
    <property type="evidence" value="ECO:0007669"/>
    <property type="project" value="TreeGrafter"/>
</dbReference>
<dbReference type="Proteomes" id="UP000777482">
    <property type="component" value="Unassembled WGS sequence"/>
</dbReference>
<dbReference type="InterPro" id="IPR029070">
    <property type="entry name" value="Chitinase_insertion_sf"/>
</dbReference>
<dbReference type="SMART" id="SM00636">
    <property type="entry name" value="Glyco_18"/>
    <property type="match status" value="1"/>
</dbReference>
<dbReference type="InterPro" id="IPR017853">
    <property type="entry name" value="GH"/>
</dbReference>
<feature type="signal peptide" evidence="1">
    <location>
        <begin position="1"/>
        <end position="20"/>
    </location>
</feature>
<dbReference type="OrthoDB" id="73875at2759"/>
<dbReference type="SUPFAM" id="SSF54556">
    <property type="entry name" value="Chitinase insertion domain"/>
    <property type="match status" value="1"/>
</dbReference>
<dbReference type="GO" id="GO:0004568">
    <property type="term" value="F:chitinase activity"/>
    <property type="evidence" value="ECO:0007669"/>
    <property type="project" value="TreeGrafter"/>
</dbReference>
<sequence>MTSLLLISLMLSAIFRPCSLLRNAALYSMLGIAFTVLPRRCSLRPLVMIPAAAPASSKGAAPMHSLTRKGRCARCVIPAEISLARTPPRSAQAPCHAPDIPPSLAARRVLSPMRSRLNLSAVLALASAVAVRGVSAAAPILGQYWPAYKSATQSVSQVPWSYSSKNGIAYYFGPLALGPSDMSAKAFVTEAKAHGVRPVFSVGGWSGSIYFSDLVATAAERITFARQLKAFMDKYGFVGVDLDWEYPNGEGLGCNKRRPDDSTNLLAFLKVLRAEIGRDKLITAAVPASGFRGPDGKALRSFAAFANEMDYINLMTYDMSGSWSATTGPHSPLRKCRSDSSAWTAVKLWTSRGFPASKILLGIPSYAISFTTRESKLATVSIDNGRWQSKAYQAWTGVVPQGAAGDSNVGSSVTDPCGVTTCAVYSGQWQYRELVSNGLLDRTGRSGANGYVRYWDACTAVPFLFNPSKKHYISYEDSKSAGMKAEWAAKQGLAGVFLFDSTGFDATVYDAITAGLYSRKARRA</sequence>
<organism evidence="3 4">
    <name type="scientific">Rhodotorula mucilaginosa</name>
    <name type="common">Yeast</name>
    <name type="synonym">Rhodotorula rubra</name>
    <dbReference type="NCBI Taxonomy" id="5537"/>
    <lineage>
        <taxon>Eukaryota</taxon>
        <taxon>Fungi</taxon>
        <taxon>Dikarya</taxon>
        <taxon>Basidiomycota</taxon>
        <taxon>Pucciniomycotina</taxon>
        <taxon>Microbotryomycetes</taxon>
        <taxon>Sporidiobolales</taxon>
        <taxon>Sporidiobolaceae</taxon>
        <taxon>Rhodotorula</taxon>
    </lineage>
</organism>
<evidence type="ECO:0000259" key="2">
    <source>
        <dbReference type="PROSITE" id="PS51910"/>
    </source>
</evidence>
<evidence type="ECO:0000313" key="4">
    <source>
        <dbReference type="Proteomes" id="UP000777482"/>
    </source>
</evidence>
<feature type="domain" description="GH18" evidence="2">
    <location>
        <begin position="139"/>
        <end position="519"/>
    </location>
</feature>
<dbReference type="InterPro" id="IPR050314">
    <property type="entry name" value="Glycosyl_Hydrlase_18"/>
</dbReference>
<dbReference type="PANTHER" id="PTHR11177">
    <property type="entry name" value="CHITINASE"/>
    <property type="match status" value="1"/>
</dbReference>
<evidence type="ECO:0000256" key="1">
    <source>
        <dbReference type="SAM" id="SignalP"/>
    </source>
</evidence>
<accession>A0A9P7B3U7</accession>
<keyword evidence="1" id="KW-0732">Signal</keyword>
<dbReference type="AlphaFoldDB" id="A0A9P7B3U7"/>
<dbReference type="InterPro" id="IPR011583">
    <property type="entry name" value="Chitinase_II/V-like_cat"/>
</dbReference>
<protein>
    <recommendedName>
        <fullName evidence="2">GH18 domain-containing protein</fullName>
    </recommendedName>
</protein>
<proteinExistence type="predicted"/>
<keyword evidence="4" id="KW-1185">Reference proteome</keyword>
<dbReference type="SUPFAM" id="SSF51445">
    <property type="entry name" value="(Trans)glycosidases"/>
    <property type="match status" value="1"/>
</dbReference>
<dbReference type="Pfam" id="PF00704">
    <property type="entry name" value="Glyco_hydro_18"/>
    <property type="match status" value="1"/>
</dbReference>
<dbReference type="GO" id="GO:0008061">
    <property type="term" value="F:chitin binding"/>
    <property type="evidence" value="ECO:0007669"/>
    <property type="project" value="InterPro"/>
</dbReference>
<evidence type="ECO:0000313" key="3">
    <source>
        <dbReference type="EMBL" id="KAG0658136.1"/>
    </source>
</evidence>
<name>A0A9P7B3U7_RHOMI</name>
<reference evidence="3 4" key="1">
    <citation type="submission" date="2020-11" db="EMBL/GenBank/DDBJ databases">
        <title>Kefir isolates.</title>
        <authorList>
            <person name="Marcisauskas S."/>
            <person name="Kim Y."/>
            <person name="Blasche S."/>
        </authorList>
    </citation>
    <scope>NUCLEOTIDE SEQUENCE [LARGE SCALE GENOMIC DNA]</scope>
    <source>
        <strain evidence="3 4">KR</strain>
    </source>
</reference>
<gene>
    <name evidence="3" type="ORF">C6P46_006012</name>
</gene>
<dbReference type="GO" id="GO:0005975">
    <property type="term" value="P:carbohydrate metabolic process"/>
    <property type="evidence" value="ECO:0007669"/>
    <property type="project" value="InterPro"/>
</dbReference>
<dbReference type="EMBL" id="PUHQ01000070">
    <property type="protein sequence ID" value="KAG0658136.1"/>
    <property type="molecule type" value="Genomic_DNA"/>
</dbReference>
<dbReference type="InterPro" id="IPR001223">
    <property type="entry name" value="Glyco_hydro18_cat"/>
</dbReference>
<dbReference type="PROSITE" id="PS51910">
    <property type="entry name" value="GH18_2"/>
    <property type="match status" value="1"/>
</dbReference>
<dbReference type="GO" id="GO:0006032">
    <property type="term" value="P:chitin catabolic process"/>
    <property type="evidence" value="ECO:0007669"/>
    <property type="project" value="TreeGrafter"/>
</dbReference>
<dbReference type="Gene3D" id="3.10.50.10">
    <property type="match status" value="1"/>
</dbReference>
<feature type="chain" id="PRO_5040347139" description="GH18 domain-containing protein" evidence="1">
    <location>
        <begin position="21"/>
        <end position="524"/>
    </location>
</feature>
<dbReference type="Gene3D" id="3.20.20.80">
    <property type="entry name" value="Glycosidases"/>
    <property type="match status" value="1"/>
</dbReference>
<dbReference type="PANTHER" id="PTHR11177:SF317">
    <property type="entry name" value="CHITINASE 12-RELATED"/>
    <property type="match status" value="1"/>
</dbReference>